<proteinExistence type="predicted"/>
<feature type="transmembrane region" description="Helical" evidence="1">
    <location>
        <begin position="94"/>
        <end position="111"/>
    </location>
</feature>
<name>A0A840Q4U7_9PSEU</name>
<dbReference type="EMBL" id="JACHIW010000001">
    <property type="protein sequence ID" value="MBB5153758.1"/>
    <property type="molecule type" value="Genomic_DNA"/>
</dbReference>
<organism evidence="2 3">
    <name type="scientific">Saccharopolyspora phatthalungensis</name>
    <dbReference type="NCBI Taxonomy" id="664693"/>
    <lineage>
        <taxon>Bacteria</taxon>
        <taxon>Bacillati</taxon>
        <taxon>Actinomycetota</taxon>
        <taxon>Actinomycetes</taxon>
        <taxon>Pseudonocardiales</taxon>
        <taxon>Pseudonocardiaceae</taxon>
        <taxon>Saccharopolyspora</taxon>
    </lineage>
</organism>
<protein>
    <submittedName>
        <fullName evidence="2">Uncharacterized protein</fullName>
    </submittedName>
</protein>
<feature type="transmembrane region" description="Helical" evidence="1">
    <location>
        <begin position="154"/>
        <end position="173"/>
    </location>
</feature>
<reference evidence="2 3" key="1">
    <citation type="submission" date="2020-08" db="EMBL/GenBank/DDBJ databases">
        <title>Sequencing the genomes of 1000 actinobacteria strains.</title>
        <authorList>
            <person name="Klenk H.-P."/>
        </authorList>
    </citation>
    <scope>NUCLEOTIDE SEQUENCE [LARGE SCALE GENOMIC DNA]</scope>
    <source>
        <strain evidence="2 3">DSM 45584</strain>
    </source>
</reference>
<keyword evidence="1" id="KW-1133">Transmembrane helix</keyword>
<evidence type="ECO:0000313" key="2">
    <source>
        <dbReference type="EMBL" id="MBB5153758.1"/>
    </source>
</evidence>
<accession>A0A840Q4U7</accession>
<keyword evidence="1" id="KW-0472">Membrane</keyword>
<sequence length="383" mass="42653">MAGTAELVRSHWTRGEPGRAAPRELVVALYRWWVAAMAFKIAGATWDICWHFRWLRDDFAPPHLINTVGTVIVIGLVVFHAYTGIGVDRVTLRWMQWGLGVFLIAAPLDVINHRINGLDITAWSPSHALLYFGTGLMSVGLIRGWQRYGGGDRYFYPVTCFLWFTVLDNFLFLNQHQEYGVLGLAAWERGTPYAEDSLLQFAANDLGRPLDWIAVKSFTLPVPDWVYPTWATITGLGTLLLARRLVGRRWTATTIAAGYLVFRCVAWGLLAAANFPLSTVPFFLLGGAVAIDLSFRLAPRIRPLAGAAIVTAVTYVGLWVQQTYLAAPPVDYWSALYTVVLVAAVWSVFSYLLDTEHGLQSWQRLVSCGQTMTGARESTTPKP</sequence>
<feature type="transmembrane region" description="Helical" evidence="1">
    <location>
        <begin position="332"/>
        <end position="353"/>
    </location>
</feature>
<keyword evidence="3" id="KW-1185">Reference proteome</keyword>
<feature type="transmembrane region" description="Helical" evidence="1">
    <location>
        <begin position="304"/>
        <end position="320"/>
    </location>
</feature>
<dbReference type="Proteomes" id="UP000584374">
    <property type="component" value="Unassembled WGS sequence"/>
</dbReference>
<comment type="caution">
    <text evidence="2">The sequence shown here is derived from an EMBL/GenBank/DDBJ whole genome shotgun (WGS) entry which is preliminary data.</text>
</comment>
<feature type="transmembrane region" description="Helical" evidence="1">
    <location>
        <begin position="254"/>
        <end position="273"/>
    </location>
</feature>
<dbReference type="AlphaFoldDB" id="A0A840Q4U7"/>
<feature type="transmembrane region" description="Helical" evidence="1">
    <location>
        <begin position="225"/>
        <end position="242"/>
    </location>
</feature>
<keyword evidence="1" id="KW-0812">Transmembrane</keyword>
<evidence type="ECO:0000313" key="3">
    <source>
        <dbReference type="Proteomes" id="UP000584374"/>
    </source>
</evidence>
<feature type="transmembrane region" description="Helical" evidence="1">
    <location>
        <begin position="63"/>
        <end position="82"/>
    </location>
</feature>
<dbReference type="RefSeq" id="WP_246470748.1">
    <property type="nucleotide sequence ID" value="NZ_JACHIW010000001.1"/>
</dbReference>
<feature type="transmembrane region" description="Helical" evidence="1">
    <location>
        <begin position="123"/>
        <end position="142"/>
    </location>
</feature>
<gene>
    <name evidence="2" type="ORF">BJ970_001292</name>
</gene>
<evidence type="ECO:0000256" key="1">
    <source>
        <dbReference type="SAM" id="Phobius"/>
    </source>
</evidence>